<keyword evidence="2" id="KW-0472">Membrane</keyword>
<proteinExistence type="predicted"/>
<gene>
    <name evidence="3" type="ORF">CGE01nite_12160</name>
</gene>
<protein>
    <recommendedName>
        <fullName evidence="5">Cell division protein FtsL</fullName>
    </recommendedName>
</protein>
<dbReference type="Proteomes" id="UP000320461">
    <property type="component" value="Unassembled WGS sequence"/>
</dbReference>
<evidence type="ECO:0008006" key="5">
    <source>
        <dbReference type="Google" id="ProtNLM"/>
    </source>
</evidence>
<dbReference type="OrthoDB" id="5148572at2"/>
<keyword evidence="2" id="KW-1133">Transmembrane helix</keyword>
<accession>A0A4Y3KLG1</accession>
<organism evidence="3 4">
    <name type="scientific">Cellulomonas gelida</name>
    <dbReference type="NCBI Taxonomy" id="1712"/>
    <lineage>
        <taxon>Bacteria</taxon>
        <taxon>Bacillati</taxon>
        <taxon>Actinomycetota</taxon>
        <taxon>Actinomycetes</taxon>
        <taxon>Micrococcales</taxon>
        <taxon>Cellulomonadaceae</taxon>
        <taxon>Cellulomonas</taxon>
    </lineage>
</organism>
<dbReference type="EMBL" id="BJLQ01000009">
    <property type="protein sequence ID" value="GEA83965.1"/>
    <property type="molecule type" value="Genomic_DNA"/>
</dbReference>
<evidence type="ECO:0000313" key="3">
    <source>
        <dbReference type="EMBL" id="GEA83965.1"/>
    </source>
</evidence>
<feature type="region of interest" description="Disordered" evidence="1">
    <location>
        <begin position="1"/>
        <end position="33"/>
    </location>
</feature>
<reference evidence="3 4" key="1">
    <citation type="submission" date="2019-06" db="EMBL/GenBank/DDBJ databases">
        <title>Whole genome shotgun sequence of Cellulomonas gelida NBRC 3748.</title>
        <authorList>
            <person name="Hosoyama A."/>
            <person name="Uohara A."/>
            <person name="Ohji S."/>
            <person name="Ichikawa N."/>
        </authorList>
    </citation>
    <scope>NUCLEOTIDE SEQUENCE [LARGE SCALE GENOMIC DNA]</scope>
    <source>
        <strain evidence="3 4">NBRC 3748</strain>
    </source>
</reference>
<name>A0A4Y3KLG1_9CELL</name>
<keyword evidence="4" id="KW-1185">Reference proteome</keyword>
<evidence type="ECO:0000256" key="1">
    <source>
        <dbReference type="SAM" id="MobiDB-lite"/>
    </source>
</evidence>
<feature type="transmembrane region" description="Helical" evidence="2">
    <location>
        <begin position="51"/>
        <end position="71"/>
    </location>
</feature>
<dbReference type="RefSeq" id="WP_141369616.1">
    <property type="nucleotide sequence ID" value="NZ_BJLQ01000009.1"/>
</dbReference>
<dbReference type="AlphaFoldDB" id="A0A4Y3KLG1"/>
<evidence type="ECO:0000256" key="2">
    <source>
        <dbReference type="SAM" id="Phobius"/>
    </source>
</evidence>
<feature type="compositionally biased region" description="Low complexity" evidence="1">
    <location>
        <begin position="1"/>
        <end position="26"/>
    </location>
</feature>
<comment type="caution">
    <text evidence="3">The sequence shown here is derived from an EMBL/GenBank/DDBJ whole genome shotgun (WGS) entry which is preliminary data.</text>
</comment>
<evidence type="ECO:0000313" key="4">
    <source>
        <dbReference type="Proteomes" id="UP000320461"/>
    </source>
</evidence>
<sequence>MSASSAARAYPAPSRPASAAGARPTPLEAPARQASPRLRLVRAPAHGRTRVPFVLVCMGVLAAALLSALLLNTQMAKNSYENYDLSNELGRLDQDAQDLSAALDQKASPAQLAKAASALGMVPSDGTGWIRLSDGAVQAAAGGR</sequence>
<keyword evidence="2" id="KW-0812">Transmembrane</keyword>